<evidence type="ECO:0000313" key="3">
    <source>
        <dbReference type="Proteomes" id="UP000237105"/>
    </source>
</evidence>
<proteinExistence type="predicted"/>
<sequence length="242" mass="26804">MVEELELEIQFDDIDEVSSQVEPISLEDLSFSLKVDESVANEAIIKTLVGCFLAKKPVSSSLLRVVMGKVWWRRVSWKMQEKSGDLNTTPIWVQDYGFPLNYITEQNAEKIVKCFSKFLEINQIQQNDMMLRDHLRFKVDISLNSPIQAGFSLSRANAPKTRGASLSINQAGSGTIEEGTGTGSSTDLETYRIPEENPAPDGKTQTMVTHVNPGITNTNASTTNDSRASPNDETVVQESNVS</sequence>
<dbReference type="Proteomes" id="UP000237105">
    <property type="component" value="Unassembled WGS sequence"/>
</dbReference>
<keyword evidence="3" id="KW-1185">Reference proteome</keyword>
<dbReference type="AlphaFoldDB" id="A0A2P5DD02"/>
<name>A0A2P5DD02_PARAD</name>
<evidence type="ECO:0008006" key="4">
    <source>
        <dbReference type="Google" id="ProtNLM"/>
    </source>
</evidence>
<dbReference type="OrthoDB" id="10497873at2759"/>
<reference evidence="3" key="1">
    <citation type="submission" date="2016-06" db="EMBL/GenBank/DDBJ databases">
        <title>Parallel loss of symbiosis genes in relatives of nitrogen-fixing non-legume Parasponia.</title>
        <authorList>
            <person name="Van Velzen R."/>
            <person name="Holmer R."/>
            <person name="Bu F."/>
            <person name="Rutten L."/>
            <person name="Van Zeijl A."/>
            <person name="Liu W."/>
            <person name="Santuari L."/>
            <person name="Cao Q."/>
            <person name="Sharma T."/>
            <person name="Shen D."/>
            <person name="Roswanjaya Y."/>
            <person name="Wardhani T."/>
            <person name="Kalhor M.S."/>
            <person name="Jansen J."/>
            <person name="Van den Hoogen J."/>
            <person name="Gungor B."/>
            <person name="Hartog M."/>
            <person name="Hontelez J."/>
            <person name="Verver J."/>
            <person name="Yang W.-C."/>
            <person name="Schijlen E."/>
            <person name="Repin R."/>
            <person name="Schilthuizen M."/>
            <person name="Schranz E."/>
            <person name="Heidstra R."/>
            <person name="Miyata K."/>
            <person name="Fedorova E."/>
            <person name="Kohlen W."/>
            <person name="Bisseling T."/>
            <person name="Smit S."/>
            <person name="Geurts R."/>
        </authorList>
    </citation>
    <scope>NUCLEOTIDE SEQUENCE [LARGE SCALE GENOMIC DNA]</scope>
    <source>
        <strain evidence="3">cv. WU1-14</strain>
    </source>
</reference>
<evidence type="ECO:0000313" key="2">
    <source>
        <dbReference type="EMBL" id="PON71172.1"/>
    </source>
</evidence>
<feature type="compositionally biased region" description="Low complexity" evidence="1">
    <location>
        <begin position="172"/>
        <end position="188"/>
    </location>
</feature>
<comment type="caution">
    <text evidence="2">The sequence shown here is derived from an EMBL/GenBank/DDBJ whole genome shotgun (WGS) entry which is preliminary data.</text>
</comment>
<accession>A0A2P5DD02</accession>
<dbReference type="EMBL" id="JXTB01000046">
    <property type="protein sequence ID" value="PON71172.1"/>
    <property type="molecule type" value="Genomic_DNA"/>
</dbReference>
<evidence type="ECO:0000256" key="1">
    <source>
        <dbReference type="SAM" id="MobiDB-lite"/>
    </source>
</evidence>
<feature type="region of interest" description="Disordered" evidence="1">
    <location>
        <begin position="171"/>
        <end position="242"/>
    </location>
</feature>
<gene>
    <name evidence="2" type="ORF">PanWU01x14_076110</name>
</gene>
<organism evidence="2 3">
    <name type="scientific">Parasponia andersonii</name>
    <name type="common">Sponia andersonii</name>
    <dbReference type="NCBI Taxonomy" id="3476"/>
    <lineage>
        <taxon>Eukaryota</taxon>
        <taxon>Viridiplantae</taxon>
        <taxon>Streptophyta</taxon>
        <taxon>Embryophyta</taxon>
        <taxon>Tracheophyta</taxon>
        <taxon>Spermatophyta</taxon>
        <taxon>Magnoliopsida</taxon>
        <taxon>eudicotyledons</taxon>
        <taxon>Gunneridae</taxon>
        <taxon>Pentapetalae</taxon>
        <taxon>rosids</taxon>
        <taxon>fabids</taxon>
        <taxon>Rosales</taxon>
        <taxon>Cannabaceae</taxon>
        <taxon>Parasponia</taxon>
    </lineage>
</organism>
<protein>
    <recommendedName>
        <fullName evidence="4">DUF4283 domain-containing protein</fullName>
    </recommendedName>
</protein>
<feature type="compositionally biased region" description="Polar residues" evidence="1">
    <location>
        <begin position="203"/>
        <end position="242"/>
    </location>
</feature>